<evidence type="ECO:0000313" key="1">
    <source>
        <dbReference type="EMBL" id="KAI8649191.1"/>
    </source>
</evidence>
<dbReference type="EMBL" id="CM046515">
    <property type="protein sequence ID" value="KAI8649191.1"/>
    <property type="molecule type" value="Genomic_DNA"/>
</dbReference>
<dbReference type="Proteomes" id="UP001065298">
    <property type="component" value="Chromosome 13"/>
</dbReference>
<evidence type="ECO:0000313" key="2">
    <source>
        <dbReference type="Proteomes" id="UP001065298"/>
    </source>
</evidence>
<organism evidence="1 2">
    <name type="scientific">Fusarium keratoplasticum</name>
    <dbReference type="NCBI Taxonomy" id="1328300"/>
    <lineage>
        <taxon>Eukaryota</taxon>
        <taxon>Fungi</taxon>
        <taxon>Dikarya</taxon>
        <taxon>Ascomycota</taxon>
        <taxon>Pezizomycotina</taxon>
        <taxon>Sordariomycetes</taxon>
        <taxon>Hypocreomycetidae</taxon>
        <taxon>Hypocreales</taxon>
        <taxon>Nectriaceae</taxon>
        <taxon>Fusarium</taxon>
        <taxon>Fusarium solani species complex</taxon>
    </lineage>
</organism>
<protein>
    <submittedName>
        <fullName evidence="1">Uncharacterized protein</fullName>
    </submittedName>
</protein>
<sequence>MLDGAWTNGLSDLQIAITAENYTHRAKKLSQVSFNITEEPIVSVLKNLKGGFNLQDDLSEFNCTKSRRYIYPALGGHKPPGLLAGLGETNNTTLTFENVALSLTKWMRDREFSSSSAARSNATTTIVITHVQWEFLGFPAATVAVGIIFAALSIWETQ</sequence>
<proteinExistence type="predicted"/>
<comment type="caution">
    <text evidence="1">The sequence shown here is derived from an EMBL/GenBank/DDBJ whole genome shotgun (WGS) entry which is preliminary data.</text>
</comment>
<name>A0ACC0QBA6_9HYPO</name>
<reference evidence="1" key="1">
    <citation type="submission" date="2022-06" db="EMBL/GenBank/DDBJ databases">
        <title>Fusarium solani species complex genomes reveal bases of compartmentalisation and animal pathogenesis.</title>
        <authorList>
            <person name="Tsai I.J."/>
        </authorList>
    </citation>
    <scope>NUCLEOTIDE SEQUENCE</scope>
    <source>
        <strain evidence="1">Fu6.1</strain>
    </source>
</reference>
<keyword evidence="2" id="KW-1185">Reference proteome</keyword>
<gene>
    <name evidence="1" type="ORF">NCS57_01455300</name>
</gene>
<accession>A0ACC0QBA6</accession>